<keyword evidence="1 9" id="KW-0963">Cytoplasm</keyword>
<dbReference type="EC" id="3.6.4.-" evidence="9"/>
<reference evidence="11" key="2">
    <citation type="submission" date="2020-09" db="EMBL/GenBank/DDBJ databases">
        <authorList>
            <person name="Sun Q."/>
            <person name="Kim S."/>
        </authorList>
    </citation>
    <scope>NUCLEOTIDE SEQUENCE</scope>
    <source>
        <strain evidence="11">KCTC 12870</strain>
    </source>
</reference>
<comment type="domain">
    <text evidence="9">Has 3 domains, the large (RuvB-L) and small ATPase (RuvB-S) domains and the C-terminal head (RuvB-H) domain. The head domain binds DNA, while the ATPase domains jointly bind ATP, ADP or are empty depending on the state of the subunit in the translocation cycle. During a single DNA translocation step the structure of each domain remains the same, but their relative positions change.</text>
</comment>
<feature type="binding site" evidence="9">
    <location>
        <begin position="134"/>
        <end position="136"/>
    </location>
    <ligand>
        <name>ATP</name>
        <dbReference type="ChEBI" id="CHEBI:30616"/>
    </ligand>
</feature>
<dbReference type="InterPro" id="IPR041445">
    <property type="entry name" value="AAA_lid_4"/>
</dbReference>
<feature type="binding site" evidence="9">
    <location>
        <position position="68"/>
    </location>
    <ligand>
        <name>ATP</name>
        <dbReference type="ChEBI" id="CHEBI:30616"/>
    </ligand>
</feature>
<evidence type="ECO:0000256" key="7">
    <source>
        <dbReference type="ARBA" id="ARBA00023172"/>
    </source>
</evidence>
<dbReference type="InterPro" id="IPR008824">
    <property type="entry name" value="RuvB-like_N"/>
</dbReference>
<feature type="binding site" evidence="9">
    <location>
        <position position="72"/>
    </location>
    <ligand>
        <name>Mg(2+)</name>
        <dbReference type="ChEBI" id="CHEBI:18420"/>
    </ligand>
</feature>
<feature type="binding site" evidence="9">
    <location>
        <position position="72"/>
    </location>
    <ligand>
        <name>ATP</name>
        <dbReference type="ChEBI" id="CHEBI:30616"/>
    </ligand>
</feature>
<comment type="function">
    <text evidence="9">The RuvA-RuvB-RuvC complex processes Holliday junction (HJ) DNA during genetic recombination and DNA repair, while the RuvA-RuvB complex plays an important role in the rescue of blocked DNA replication forks via replication fork reversal (RFR). RuvA specifically binds to HJ cruciform DNA, conferring on it an open structure. The RuvB hexamer acts as an ATP-dependent pump, pulling dsDNA into and through the RuvAB complex. RuvB forms 2 homohexamers on either side of HJ DNA bound by 1 or 2 RuvA tetramers; 4 subunits per hexamer contact DNA at a time. Coordinated motions by a converter formed by DNA-disengaged RuvB subunits stimulates ATP hydrolysis and nucleotide exchange. Immobilization of the converter enables RuvB to convert the ATP-contained energy into a lever motion, pulling 2 nucleotides of DNA out of the RuvA tetramer per ATP hydrolyzed, thus driving DNA branch migration. The RuvB motors rotate together with the DNA substrate, which together with the progressing nucleotide cycle form the mechanistic basis for DNA recombination by continuous HJ branch migration. Branch migration allows RuvC to scan DNA until it finds its consensus sequence, where it cleaves and resolves cruciform DNA.</text>
</comment>
<feature type="binding site" evidence="9">
    <location>
        <position position="321"/>
    </location>
    <ligand>
        <name>DNA</name>
        <dbReference type="ChEBI" id="CHEBI:16991"/>
    </ligand>
</feature>
<feature type="binding site" evidence="9">
    <location>
        <position position="27"/>
    </location>
    <ligand>
        <name>ATP</name>
        <dbReference type="ChEBI" id="CHEBI:30616"/>
    </ligand>
</feature>
<dbReference type="RefSeq" id="WP_189513334.1">
    <property type="nucleotide sequence ID" value="NZ_BMXG01000007.1"/>
</dbReference>
<keyword evidence="11" id="KW-0347">Helicase</keyword>
<dbReference type="Pfam" id="PF17864">
    <property type="entry name" value="AAA_lid_4"/>
    <property type="match status" value="1"/>
</dbReference>
<dbReference type="Pfam" id="PF05491">
    <property type="entry name" value="WHD_RuvB"/>
    <property type="match status" value="1"/>
</dbReference>
<dbReference type="InterPro" id="IPR003593">
    <property type="entry name" value="AAA+_ATPase"/>
</dbReference>
<feature type="binding site" evidence="9">
    <location>
        <position position="224"/>
    </location>
    <ligand>
        <name>ATP</name>
        <dbReference type="ChEBI" id="CHEBI:30616"/>
    </ligand>
</feature>
<dbReference type="InterPro" id="IPR036390">
    <property type="entry name" value="WH_DNA-bd_sf"/>
</dbReference>
<dbReference type="NCBIfam" id="NF000868">
    <property type="entry name" value="PRK00080.1"/>
    <property type="match status" value="1"/>
</dbReference>
<gene>
    <name evidence="9 11" type="primary">ruvB</name>
    <name evidence="11" type="ORF">GCM10007047_13840</name>
</gene>
<comment type="caution">
    <text evidence="9">Lacks conserved residue(s) required for the propagation of feature annotation.</text>
</comment>
<dbReference type="GO" id="GO:0016787">
    <property type="term" value="F:hydrolase activity"/>
    <property type="evidence" value="ECO:0007669"/>
    <property type="project" value="UniProtKB-KW"/>
</dbReference>
<evidence type="ECO:0000259" key="10">
    <source>
        <dbReference type="SMART" id="SM00382"/>
    </source>
</evidence>
<comment type="caution">
    <text evidence="11">The sequence shown here is derived from an EMBL/GenBank/DDBJ whole genome shotgun (WGS) entry which is preliminary data.</text>
</comment>
<feature type="binding site" evidence="9">
    <location>
        <position position="177"/>
    </location>
    <ligand>
        <name>ATP</name>
        <dbReference type="ChEBI" id="CHEBI:30616"/>
    </ligand>
</feature>
<evidence type="ECO:0000256" key="1">
    <source>
        <dbReference type="ARBA" id="ARBA00022490"/>
    </source>
</evidence>
<dbReference type="InterPro" id="IPR004605">
    <property type="entry name" value="DNA_helicase_Holl-junc_RuvB"/>
</dbReference>
<dbReference type="GO" id="GO:0006310">
    <property type="term" value="P:DNA recombination"/>
    <property type="evidence" value="ECO:0007669"/>
    <property type="project" value="UniProtKB-UniRule"/>
</dbReference>
<keyword evidence="8 9" id="KW-0234">DNA repair</keyword>
<comment type="similarity">
    <text evidence="9">Belongs to the RuvB family.</text>
</comment>
<evidence type="ECO:0000256" key="2">
    <source>
        <dbReference type="ARBA" id="ARBA00022741"/>
    </source>
</evidence>
<dbReference type="GO" id="GO:0005737">
    <property type="term" value="C:cytoplasm"/>
    <property type="evidence" value="ECO:0007669"/>
    <property type="project" value="UniProtKB-SubCell"/>
</dbReference>
<dbReference type="HAMAP" id="MF_00016">
    <property type="entry name" value="DNA_HJ_migration_RuvB"/>
    <property type="match status" value="1"/>
</dbReference>
<keyword evidence="6 9" id="KW-0238">DNA-binding</keyword>
<reference evidence="11" key="1">
    <citation type="journal article" date="2014" name="Int. J. Syst. Evol. Microbiol.">
        <title>Complete genome sequence of Corynebacterium casei LMG S-19264T (=DSM 44701T), isolated from a smear-ripened cheese.</title>
        <authorList>
            <consortium name="US DOE Joint Genome Institute (JGI-PGF)"/>
            <person name="Walter F."/>
            <person name="Albersmeier A."/>
            <person name="Kalinowski J."/>
            <person name="Ruckert C."/>
        </authorList>
    </citation>
    <scope>NUCLEOTIDE SEQUENCE</scope>
    <source>
        <strain evidence="11">KCTC 12870</strain>
    </source>
</reference>
<feature type="domain" description="AAA+ ATPase" evidence="10">
    <location>
        <begin position="57"/>
        <end position="188"/>
    </location>
</feature>
<keyword evidence="4 9" id="KW-0378">Hydrolase</keyword>
<comment type="subcellular location">
    <subcellularLocation>
        <location evidence="9">Cytoplasm</location>
    </subcellularLocation>
</comment>
<dbReference type="PANTHER" id="PTHR42848:SF1">
    <property type="entry name" value="HOLLIDAY JUNCTION BRANCH MIGRATION COMPLEX SUBUNIT RUVB"/>
    <property type="match status" value="1"/>
</dbReference>
<dbReference type="Proteomes" id="UP000642829">
    <property type="component" value="Unassembled WGS sequence"/>
</dbReference>
<feature type="binding site" evidence="9">
    <location>
        <position position="26"/>
    </location>
    <ligand>
        <name>ATP</name>
        <dbReference type="ChEBI" id="CHEBI:30616"/>
    </ligand>
</feature>
<keyword evidence="12" id="KW-1185">Reference proteome</keyword>
<dbReference type="GO" id="GO:0048476">
    <property type="term" value="C:Holliday junction resolvase complex"/>
    <property type="evidence" value="ECO:0007669"/>
    <property type="project" value="UniProtKB-UniRule"/>
</dbReference>
<dbReference type="EMBL" id="BMXG01000007">
    <property type="protein sequence ID" value="GHB99017.1"/>
    <property type="molecule type" value="Genomic_DNA"/>
</dbReference>
<dbReference type="InterPro" id="IPR027417">
    <property type="entry name" value="P-loop_NTPase"/>
</dbReference>
<comment type="catalytic activity">
    <reaction evidence="9">
        <text>ATP + H2O = ADP + phosphate + H(+)</text>
        <dbReference type="Rhea" id="RHEA:13065"/>
        <dbReference type="ChEBI" id="CHEBI:15377"/>
        <dbReference type="ChEBI" id="CHEBI:15378"/>
        <dbReference type="ChEBI" id="CHEBI:30616"/>
        <dbReference type="ChEBI" id="CHEBI:43474"/>
        <dbReference type="ChEBI" id="CHEBI:456216"/>
    </reaction>
</comment>
<dbReference type="SUPFAM" id="SSF46785">
    <property type="entry name" value="Winged helix' DNA-binding domain"/>
    <property type="match status" value="1"/>
</dbReference>
<comment type="subunit">
    <text evidence="9">Homohexamer. Forms an RuvA(8)-RuvB(12)-Holliday junction (HJ) complex. HJ DNA is sandwiched between 2 RuvA tetramers; dsDNA enters through RuvA and exits via RuvB. An RuvB hexamer assembles on each DNA strand where it exits the tetramer. Each RuvB hexamer is contacted by two RuvA subunits (via domain III) on 2 adjacent RuvB subunits; this complex drives branch migration. In the full resolvosome a probable DNA-RuvA(4)-RuvB(12)-RuvC(2) complex forms which resolves the HJ.</text>
</comment>
<dbReference type="GO" id="GO:0005524">
    <property type="term" value="F:ATP binding"/>
    <property type="evidence" value="ECO:0007669"/>
    <property type="project" value="UniProtKB-UniRule"/>
</dbReference>
<evidence type="ECO:0000313" key="12">
    <source>
        <dbReference type="Proteomes" id="UP000642829"/>
    </source>
</evidence>
<evidence type="ECO:0000256" key="6">
    <source>
        <dbReference type="ARBA" id="ARBA00023125"/>
    </source>
</evidence>
<dbReference type="SMART" id="SM00382">
    <property type="entry name" value="AAA"/>
    <property type="match status" value="1"/>
</dbReference>
<dbReference type="Gene3D" id="3.40.50.300">
    <property type="entry name" value="P-loop containing nucleotide triphosphate hydrolases"/>
    <property type="match status" value="1"/>
</dbReference>
<feature type="binding site" evidence="9">
    <location>
        <position position="73"/>
    </location>
    <ligand>
        <name>ATP</name>
        <dbReference type="ChEBI" id="CHEBI:30616"/>
    </ligand>
</feature>
<keyword evidence="5 9" id="KW-0067">ATP-binding</keyword>
<proteinExistence type="inferred from homology"/>
<accession>A0A8J3D9M3</accession>
<keyword evidence="3 9" id="KW-0227">DNA damage</keyword>
<dbReference type="Gene3D" id="1.10.8.60">
    <property type="match status" value="1"/>
</dbReference>
<feature type="region of interest" description="Head domain (RuvB-H)" evidence="9">
    <location>
        <begin position="261"/>
        <end position="346"/>
    </location>
</feature>
<dbReference type="GO" id="GO:0009378">
    <property type="term" value="F:four-way junction helicase activity"/>
    <property type="evidence" value="ECO:0007669"/>
    <property type="project" value="InterPro"/>
</dbReference>
<sequence>MPDEAKGTDYLSQVLEAPETAVEKALRPLSFADFSGQGKTKERLEVMVGAASKRGEALNHILLHGPPGLGKTTLAHILAHEMGASLRLTSGPVIDKAGDLAGLLTGLQEGDLLFIDEIHRIPKAVEEYLYSAMEDFRIDIMIDQGPNARSVRLSIPRFTLVGATTRTGLLTAPLRSRFTLQTRLDYYDRATLEKIVRRSCKLLNVAITDDGAAEIAGRARGTPRIANNLINFARDFAEQRADGEITGSVASSALELLEIDRNGLDEMDKRILRLMAQNYKGGPVGLGTVAVAVGEEEHTLEEVHEPYLIQEGYLARTQQGRVLTPKAWATIGIKPESASGQTSLFE</sequence>
<evidence type="ECO:0000313" key="11">
    <source>
        <dbReference type="EMBL" id="GHB99017.1"/>
    </source>
</evidence>
<dbReference type="InterPro" id="IPR008823">
    <property type="entry name" value="RuvB_wg_C"/>
</dbReference>
<dbReference type="GO" id="GO:0000400">
    <property type="term" value="F:four-way junction DNA binding"/>
    <property type="evidence" value="ECO:0007669"/>
    <property type="project" value="UniProtKB-UniRule"/>
</dbReference>
<organism evidence="11 12">
    <name type="scientific">Cerasicoccus arenae</name>
    <dbReference type="NCBI Taxonomy" id="424488"/>
    <lineage>
        <taxon>Bacteria</taxon>
        <taxon>Pseudomonadati</taxon>
        <taxon>Verrucomicrobiota</taxon>
        <taxon>Opitutia</taxon>
        <taxon>Puniceicoccales</taxon>
        <taxon>Cerasicoccaceae</taxon>
        <taxon>Cerasicoccus</taxon>
    </lineage>
</organism>
<feature type="binding site" evidence="9">
    <location>
        <position position="71"/>
    </location>
    <ligand>
        <name>ATP</name>
        <dbReference type="ChEBI" id="CHEBI:30616"/>
    </ligand>
</feature>
<dbReference type="Pfam" id="PF05496">
    <property type="entry name" value="RuvB_N"/>
    <property type="match status" value="1"/>
</dbReference>
<evidence type="ECO:0000256" key="4">
    <source>
        <dbReference type="ARBA" id="ARBA00022801"/>
    </source>
</evidence>
<name>A0A8J3D9M3_9BACT</name>
<protein>
    <recommendedName>
        <fullName evidence="9">Holliday junction branch migration complex subunit RuvB</fullName>
        <ecNumber evidence="9">3.6.4.-</ecNumber>
    </recommendedName>
</protein>
<dbReference type="CDD" id="cd00009">
    <property type="entry name" value="AAA"/>
    <property type="match status" value="1"/>
</dbReference>
<evidence type="ECO:0000256" key="9">
    <source>
        <dbReference type="HAMAP-Rule" id="MF_00016"/>
    </source>
</evidence>
<feature type="binding site" evidence="9">
    <location>
        <position position="187"/>
    </location>
    <ligand>
        <name>ATP</name>
        <dbReference type="ChEBI" id="CHEBI:30616"/>
    </ligand>
</feature>
<feature type="region of interest" description="Small ATPAse domain (RuvB-S)" evidence="9">
    <location>
        <begin position="188"/>
        <end position="258"/>
    </location>
</feature>
<keyword evidence="2 9" id="KW-0547">Nucleotide-binding</keyword>
<dbReference type="AlphaFoldDB" id="A0A8J3D9M3"/>
<dbReference type="SUPFAM" id="SSF52540">
    <property type="entry name" value="P-loop containing nucleoside triphosphate hydrolases"/>
    <property type="match status" value="1"/>
</dbReference>
<dbReference type="PANTHER" id="PTHR42848">
    <property type="match status" value="1"/>
</dbReference>
<keyword evidence="7 9" id="KW-0233">DNA recombination</keyword>
<evidence type="ECO:0000256" key="3">
    <source>
        <dbReference type="ARBA" id="ARBA00022763"/>
    </source>
</evidence>
<evidence type="ECO:0000256" key="8">
    <source>
        <dbReference type="ARBA" id="ARBA00023204"/>
    </source>
</evidence>
<feature type="binding site" evidence="9">
    <location>
        <position position="316"/>
    </location>
    <ligand>
        <name>DNA</name>
        <dbReference type="ChEBI" id="CHEBI:16991"/>
    </ligand>
</feature>
<dbReference type="Gene3D" id="1.10.10.10">
    <property type="entry name" value="Winged helix-like DNA-binding domain superfamily/Winged helix DNA-binding domain"/>
    <property type="match status" value="1"/>
</dbReference>
<dbReference type="NCBIfam" id="TIGR00635">
    <property type="entry name" value="ruvB"/>
    <property type="match status" value="1"/>
</dbReference>
<evidence type="ECO:0000256" key="5">
    <source>
        <dbReference type="ARBA" id="ARBA00022840"/>
    </source>
</evidence>
<dbReference type="GO" id="GO:0006281">
    <property type="term" value="P:DNA repair"/>
    <property type="evidence" value="ECO:0007669"/>
    <property type="project" value="UniProtKB-UniRule"/>
</dbReference>
<dbReference type="InterPro" id="IPR036388">
    <property type="entry name" value="WH-like_DNA-bd_sf"/>
</dbReference>